<dbReference type="PROSITE" id="PS50237">
    <property type="entry name" value="HECT"/>
    <property type="match status" value="1"/>
</dbReference>
<dbReference type="Gene3D" id="3.30.2410.10">
    <property type="entry name" value="Hect, E3 ligase catalytic domain"/>
    <property type="match status" value="1"/>
</dbReference>
<feature type="region of interest" description="Disordered" evidence="11">
    <location>
        <begin position="320"/>
        <end position="339"/>
    </location>
</feature>
<dbReference type="InterPro" id="IPR050409">
    <property type="entry name" value="E3_ubiq-protein_ligase"/>
</dbReference>
<feature type="region of interest" description="Disordered" evidence="11">
    <location>
        <begin position="401"/>
        <end position="471"/>
    </location>
</feature>
<name>A0A2S9ZZT7_RHOTO</name>
<dbReference type="GO" id="GO:0016567">
    <property type="term" value="P:protein ubiquitination"/>
    <property type="evidence" value="ECO:0007669"/>
    <property type="project" value="UniProtKB-UniPathway"/>
</dbReference>
<dbReference type="FunFam" id="2.20.70.10:FF:000017">
    <property type="entry name" value="E3 ubiquitin-protein ligase"/>
    <property type="match status" value="2"/>
</dbReference>
<dbReference type="PROSITE" id="PS50020">
    <property type="entry name" value="WW_DOMAIN_2"/>
    <property type="match status" value="2"/>
</dbReference>
<evidence type="ECO:0000259" key="14">
    <source>
        <dbReference type="PROSITE" id="PS50237"/>
    </source>
</evidence>
<dbReference type="CDD" id="cd00078">
    <property type="entry name" value="HECTc"/>
    <property type="match status" value="1"/>
</dbReference>
<feature type="domain" description="C2" evidence="12">
    <location>
        <begin position="3"/>
        <end position="137"/>
    </location>
</feature>
<dbReference type="InterPro" id="IPR024928">
    <property type="entry name" value="E3_ub_ligase_SMURF1"/>
</dbReference>
<evidence type="ECO:0000256" key="8">
    <source>
        <dbReference type="PIRNR" id="PIRNR001569"/>
    </source>
</evidence>
<gene>
    <name evidence="15" type="ORF">AAT19DRAFT_10128</name>
</gene>
<keyword evidence="5 8" id="KW-0808">Transferase</keyword>
<accession>A0A2S9ZZT7</accession>
<feature type="domain" description="WW" evidence="13">
    <location>
        <begin position="456"/>
        <end position="489"/>
    </location>
</feature>
<dbReference type="Gene3D" id="2.20.70.10">
    <property type="match status" value="1"/>
</dbReference>
<dbReference type="GO" id="GO:0006511">
    <property type="term" value="P:ubiquitin-dependent protein catabolic process"/>
    <property type="evidence" value="ECO:0007669"/>
    <property type="project" value="InterPro"/>
</dbReference>
<feature type="active site" description="Glycyl thioester intermediate" evidence="9 10">
    <location>
        <position position="849"/>
    </location>
</feature>
<dbReference type="PANTHER" id="PTHR11254:SF440">
    <property type="entry name" value="E3 UBIQUITIN-PROTEIN LIGASE NEDD-4"/>
    <property type="match status" value="1"/>
</dbReference>
<evidence type="ECO:0000256" key="3">
    <source>
        <dbReference type="ARBA" id="ARBA00004906"/>
    </source>
</evidence>
<dbReference type="Gene3D" id="2.60.40.150">
    <property type="entry name" value="C2 domain"/>
    <property type="match status" value="1"/>
</dbReference>
<dbReference type="SUPFAM" id="SSF51045">
    <property type="entry name" value="WW domain"/>
    <property type="match status" value="2"/>
</dbReference>
<dbReference type="PANTHER" id="PTHR11254">
    <property type="entry name" value="HECT DOMAIN UBIQUITIN-PROTEIN LIGASE"/>
    <property type="match status" value="1"/>
</dbReference>
<evidence type="ECO:0000259" key="12">
    <source>
        <dbReference type="PROSITE" id="PS50004"/>
    </source>
</evidence>
<comment type="pathway">
    <text evidence="3 8">Protein modification; protein ubiquitination.</text>
</comment>
<feature type="compositionally biased region" description="Low complexity" evidence="11">
    <location>
        <begin position="401"/>
        <end position="438"/>
    </location>
</feature>
<dbReference type="InterPro" id="IPR035983">
    <property type="entry name" value="Hect_E3_ubiquitin_ligase"/>
</dbReference>
<reference evidence="15 16" key="1">
    <citation type="journal article" date="2018" name="Elife">
        <title>Functional genomics of lipid metabolism in the oleaginous yeast Rhodosporidium toruloides.</title>
        <authorList>
            <person name="Coradetti S.T."/>
            <person name="Pinel D."/>
            <person name="Geiselman G."/>
            <person name="Ito M."/>
            <person name="Mondo S."/>
            <person name="Reilly M.C."/>
            <person name="Cheng Y.F."/>
            <person name="Bauer S."/>
            <person name="Grigoriev I."/>
            <person name="Gladden J.M."/>
            <person name="Simmons B.A."/>
            <person name="Brem R."/>
            <person name="Arkin A.P."/>
            <person name="Skerker J.M."/>
        </authorList>
    </citation>
    <scope>NUCLEOTIDE SEQUENCE [LARGE SCALE GENOMIC DNA]</scope>
    <source>
        <strain evidence="15 16">NBRC 0880</strain>
    </source>
</reference>
<feature type="region of interest" description="Disordered" evidence="11">
    <location>
        <begin position="354"/>
        <end position="373"/>
    </location>
</feature>
<dbReference type="SMART" id="SM00119">
    <property type="entry name" value="HECTc"/>
    <property type="match status" value="1"/>
</dbReference>
<keyword evidence="4" id="KW-0963">Cytoplasm</keyword>
<dbReference type="Pfam" id="PF00632">
    <property type="entry name" value="HECT"/>
    <property type="match status" value="1"/>
</dbReference>
<evidence type="ECO:0000256" key="6">
    <source>
        <dbReference type="ARBA" id="ARBA00022737"/>
    </source>
</evidence>
<keyword evidence="6" id="KW-0677">Repeat</keyword>
<dbReference type="Proteomes" id="UP000239560">
    <property type="component" value="Unassembled WGS sequence"/>
</dbReference>
<evidence type="ECO:0000256" key="5">
    <source>
        <dbReference type="ARBA" id="ARBA00022679"/>
    </source>
</evidence>
<dbReference type="GO" id="GO:0005737">
    <property type="term" value="C:cytoplasm"/>
    <property type="evidence" value="ECO:0007669"/>
    <property type="project" value="UniProtKB-SubCell"/>
</dbReference>
<dbReference type="GO" id="GO:0061630">
    <property type="term" value="F:ubiquitin protein ligase activity"/>
    <property type="evidence" value="ECO:0007669"/>
    <property type="project" value="UniProtKB-EC"/>
</dbReference>
<dbReference type="FunFam" id="3.30.2160.10:FF:000001">
    <property type="entry name" value="E3 ubiquitin-protein ligase NEDD4-like"/>
    <property type="match status" value="1"/>
</dbReference>
<dbReference type="EMBL" id="LCTV02000012">
    <property type="protein sequence ID" value="PRQ71270.1"/>
    <property type="molecule type" value="Genomic_DNA"/>
</dbReference>
<protein>
    <recommendedName>
        <fullName evidence="8">E3 ubiquitin-protein ligase</fullName>
        <ecNumber evidence="8">2.3.2.26</ecNumber>
    </recommendedName>
</protein>
<keyword evidence="7 8" id="KW-0833">Ubl conjugation pathway</keyword>
<dbReference type="SMART" id="SM00456">
    <property type="entry name" value="WW"/>
    <property type="match status" value="2"/>
</dbReference>
<dbReference type="PROSITE" id="PS01159">
    <property type="entry name" value="WW_DOMAIN_1"/>
    <property type="match status" value="2"/>
</dbReference>
<evidence type="ECO:0000256" key="11">
    <source>
        <dbReference type="SAM" id="MobiDB-lite"/>
    </source>
</evidence>
<dbReference type="Gene3D" id="3.30.2160.10">
    <property type="entry name" value="Hect, E3 ligase catalytic domain"/>
    <property type="match status" value="1"/>
</dbReference>
<dbReference type="PIRSF" id="PIRSF001569">
    <property type="entry name" value="E3_ub_ligase_SMURF1"/>
    <property type="match status" value="1"/>
</dbReference>
<dbReference type="InterPro" id="IPR036020">
    <property type="entry name" value="WW_dom_sf"/>
</dbReference>
<comment type="subcellular location">
    <subcellularLocation>
        <location evidence="2">Cytoplasm</location>
    </subcellularLocation>
</comment>
<dbReference type="InterPro" id="IPR000569">
    <property type="entry name" value="HECT_dom"/>
</dbReference>
<sequence>MHGAGGLAESADGQTGSSRLVRRFKITVNAADDLIKREVFQLPSPFPLLLLYSASTRPTTSAQPFETYEGPIAQSTISPYWGNKASWDIEVEKGTWARIRVHDRSKWNKRGQGYLGEVTLGNLWELLPETQAGELTLTRELEKGAGNVAVSGSLVLLLEAFGAPYSVLVQPNDSPVSAVVPVGAAQSTPVSALPASSSGFAQPSLHPPSHLSAPVHPAYPAVMPSVHVTHPTPPVASSARPRSFAQPRPFPLASTLNADAAAASATTVHRRMTLAEHRRGAAAVSAVDEALGTDLATPTPSSEVLVDPLAQLSVSTSARPVSQVDPLGPLPEGWEARTAPNGKTYFVDHRERKTTWHDPRKAAQRARARAEREARRQAAMAAVAAAAGEGAVVAGSGELSATATPSTAAPTSEQTPTPSAASSSTPAVSSAAATNAESPTSPADNAALEVSDEQLGPIPSGWERRTTPSGRAYFVDHNTKTTTWDDPRIPSLNPESDKGKRDFRRKLVYFRSQPALRPPPATGGCRLIVRRAHLFEDAFGEVMKYSPEDLKKRLMVTFKGEEGVDFGGVSREFFFLLSHAVFDPSYCLFEPTEKTSYTLQINPNSGINPEHLDYFTFVGRAVGMAIFHRRFLDAHFATSIYKACLDRPIGLEDMATIDAQLWQSLTWMAENDITDVLDLDFTSQYESFGTLETCELMPDGANIPVTEENKHEYIRLLCEHRLKGRVEAQLEALKRGLGEIVPLKELRVFDEKELELLIGGVETIDVQDWENHTDYRGYSSSDQVVRWFWQAVKSWPAEKRSRLLQFTTGTSRTPPNGFRDLQGSDGPRRFTIEKAVGGGQGALPKSHTCFNRIDLPPYESLETLESKLLFALEEGASGFHVE</sequence>
<dbReference type="Pfam" id="PF00397">
    <property type="entry name" value="WW"/>
    <property type="match status" value="2"/>
</dbReference>
<dbReference type="UniPathway" id="UPA00143"/>
<dbReference type="InterPro" id="IPR001202">
    <property type="entry name" value="WW_dom"/>
</dbReference>
<dbReference type="EC" id="2.3.2.26" evidence="8"/>
<evidence type="ECO:0000313" key="15">
    <source>
        <dbReference type="EMBL" id="PRQ71270.1"/>
    </source>
</evidence>
<dbReference type="Gene3D" id="3.90.1750.10">
    <property type="entry name" value="Hect, E3 ligase catalytic domains"/>
    <property type="match status" value="1"/>
</dbReference>
<evidence type="ECO:0000256" key="9">
    <source>
        <dbReference type="PIRSR" id="PIRSR001569-1"/>
    </source>
</evidence>
<dbReference type="OrthoDB" id="8068875at2759"/>
<evidence type="ECO:0000313" key="16">
    <source>
        <dbReference type="Proteomes" id="UP000239560"/>
    </source>
</evidence>
<dbReference type="InterPro" id="IPR000008">
    <property type="entry name" value="C2_dom"/>
</dbReference>
<feature type="compositionally biased region" description="Polar residues" evidence="11">
    <location>
        <begin position="191"/>
        <end position="201"/>
    </location>
</feature>
<comment type="caution">
    <text evidence="15">The sequence shown here is derived from an EMBL/GenBank/DDBJ whole genome shotgun (WGS) entry which is preliminary data.</text>
</comment>
<proteinExistence type="predicted"/>
<evidence type="ECO:0000256" key="2">
    <source>
        <dbReference type="ARBA" id="ARBA00004496"/>
    </source>
</evidence>
<dbReference type="PROSITE" id="PS50004">
    <property type="entry name" value="C2"/>
    <property type="match status" value="1"/>
</dbReference>
<dbReference type="CDD" id="cd00201">
    <property type="entry name" value="WW"/>
    <property type="match status" value="2"/>
</dbReference>
<feature type="domain" description="HECT" evidence="14">
    <location>
        <begin position="546"/>
        <end position="882"/>
    </location>
</feature>
<evidence type="ECO:0000259" key="13">
    <source>
        <dbReference type="PROSITE" id="PS50020"/>
    </source>
</evidence>
<dbReference type="InterPro" id="IPR035892">
    <property type="entry name" value="C2_domain_sf"/>
</dbReference>
<organism evidence="15 16">
    <name type="scientific">Rhodotorula toruloides</name>
    <name type="common">Yeast</name>
    <name type="synonym">Rhodosporidium toruloides</name>
    <dbReference type="NCBI Taxonomy" id="5286"/>
    <lineage>
        <taxon>Eukaryota</taxon>
        <taxon>Fungi</taxon>
        <taxon>Dikarya</taxon>
        <taxon>Basidiomycota</taxon>
        <taxon>Pucciniomycotina</taxon>
        <taxon>Microbotryomycetes</taxon>
        <taxon>Sporidiobolales</taxon>
        <taxon>Sporidiobolaceae</taxon>
        <taxon>Rhodotorula</taxon>
    </lineage>
</organism>
<feature type="domain" description="WW" evidence="13">
    <location>
        <begin position="328"/>
        <end position="361"/>
    </location>
</feature>
<evidence type="ECO:0000256" key="4">
    <source>
        <dbReference type="ARBA" id="ARBA00022490"/>
    </source>
</evidence>
<dbReference type="SUPFAM" id="SSF56204">
    <property type="entry name" value="Hect, E3 ligase catalytic domain"/>
    <property type="match status" value="1"/>
</dbReference>
<feature type="compositionally biased region" description="Low complexity" evidence="11">
    <location>
        <begin position="203"/>
        <end position="212"/>
    </location>
</feature>
<evidence type="ECO:0000256" key="1">
    <source>
        <dbReference type="ARBA" id="ARBA00000885"/>
    </source>
</evidence>
<feature type="region of interest" description="Disordered" evidence="11">
    <location>
        <begin position="191"/>
        <end position="212"/>
    </location>
</feature>
<evidence type="ECO:0000256" key="10">
    <source>
        <dbReference type="PROSITE-ProRule" id="PRU00104"/>
    </source>
</evidence>
<dbReference type="FunFam" id="3.90.1750.10:FF:000079">
    <property type="entry name" value="E3 ubiquitin-protein ligase"/>
    <property type="match status" value="1"/>
</dbReference>
<comment type="catalytic activity">
    <reaction evidence="1 8">
        <text>S-ubiquitinyl-[E2 ubiquitin-conjugating enzyme]-L-cysteine + [acceptor protein]-L-lysine = [E2 ubiquitin-conjugating enzyme]-L-cysteine + N(6)-ubiquitinyl-[acceptor protein]-L-lysine.</text>
        <dbReference type="EC" id="2.3.2.26"/>
    </reaction>
</comment>
<dbReference type="AlphaFoldDB" id="A0A2S9ZZT7"/>
<dbReference type="FunFam" id="3.30.2410.10:FF:000001">
    <property type="entry name" value="E3 ubiquitin-protein ligase NEDD4-like"/>
    <property type="match status" value="1"/>
</dbReference>
<evidence type="ECO:0000256" key="7">
    <source>
        <dbReference type="ARBA" id="ARBA00022786"/>
    </source>
</evidence>